<dbReference type="PANTHER" id="PTHR18867:SF12">
    <property type="entry name" value="DNA REPAIR PROTEIN RAD50"/>
    <property type="match status" value="1"/>
</dbReference>
<dbReference type="GO" id="GO:0016887">
    <property type="term" value="F:ATP hydrolysis activity"/>
    <property type="evidence" value="ECO:0007669"/>
    <property type="project" value="InterPro"/>
</dbReference>
<comment type="catalytic activity">
    <reaction evidence="9">
        <text>ATP + H2O = ADP + phosphate + H(+)</text>
        <dbReference type="Rhea" id="RHEA:13065"/>
        <dbReference type="ChEBI" id="CHEBI:15377"/>
        <dbReference type="ChEBI" id="CHEBI:15378"/>
        <dbReference type="ChEBI" id="CHEBI:30616"/>
        <dbReference type="ChEBI" id="CHEBI:43474"/>
        <dbReference type="ChEBI" id="CHEBI:456216"/>
    </reaction>
</comment>
<keyword evidence="7" id="KW-0862">Zinc</keyword>
<reference evidence="11" key="1">
    <citation type="submission" date="2020-11" db="EMBL/GenBank/DDBJ databases">
        <authorList>
            <person name="Tran Van P."/>
        </authorList>
    </citation>
    <scope>NUCLEOTIDE SEQUENCE</scope>
</reference>
<comment type="similarity">
    <text evidence="4">Belongs to the SMC family. RAD50 subfamily.</text>
</comment>
<evidence type="ECO:0000259" key="10">
    <source>
        <dbReference type="Pfam" id="PF13476"/>
    </source>
</evidence>
<evidence type="ECO:0000313" key="11">
    <source>
        <dbReference type="EMBL" id="CAD7450729.1"/>
    </source>
</evidence>
<feature type="domain" description="Rad50/SbcC-type AAA" evidence="10">
    <location>
        <begin position="6"/>
        <end position="124"/>
    </location>
</feature>
<evidence type="ECO:0000256" key="1">
    <source>
        <dbReference type="ARBA" id="ARBA00001947"/>
    </source>
</evidence>
<comment type="cofactor">
    <cofactor evidence="1">
        <name>Zn(2+)</name>
        <dbReference type="ChEBI" id="CHEBI:29105"/>
    </cofactor>
</comment>
<evidence type="ECO:0000256" key="5">
    <source>
        <dbReference type="ARBA" id="ARBA00022454"/>
    </source>
</evidence>
<evidence type="ECO:0000256" key="3">
    <source>
        <dbReference type="ARBA" id="ARBA00004286"/>
    </source>
</evidence>
<keyword evidence="6" id="KW-0479">Metal-binding</keyword>
<dbReference type="GO" id="GO:0030870">
    <property type="term" value="C:Mre11 complex"/>
    <property type="evidence" value="ECO:0007669"/>
    <property type="project" value="TreeGrafter"/>
</dbReference>
<gene>
    <name evidence="11" type="ORF">TBIB3V08_LOCUS12998</name>
</gene>
<dbReference type="SUPFAM" id="SSF52540">
    <property type="entry name" value="P-loop containing nucleoside triphosphate hydrolases"/>
    <property type="match status" value="1"/>
</dbReference>
<dbReference type="GO" id="GO:0051880">
    <property type="term" value="F:G-quadruplex DNA binding"/>
    <property type="evidence" value="ECO:0007669"/>
    <property type="project" value="TreeGrafter"/>
</dbReference>
<dbReference type="GO" id="GO:0000794">
    <property type="term" value="C:condensed nuclear chromosome"/>
    <property type="evidence" value="ECO:0007669"/>
    <property type="project" value="TreeGrafter"/>
</dbReference>
<keyword evidence="8" id="KW-0539">Nucleus</keyword>
<dbReference type="GO" id="GO:0070192">
    <property type="term" value="P:chromosome organization involved in meiotic cell cycle"/>
    <property type="evidence" value="ECO:0007669"/>
    <property type="project" value="TreeGrafter"/>
</dbReference>
<evidence type="ECO:0000256" key="7">
    <source>
        <dbReference type="ARBA" id="ARBA00022833"/>
    </source>
</evidence>
<proteinExistence type="inferred from homology"/>
<dbReference type="GO" id="GO:0006302">
    <property type="term" value="P:double-strand break repair"/>
    <property type="evidence" value="ECO:0007669"/>
    <property type="project" value="InterPro"/>
</dbReference>
<evidence type="ECO:0000256" key="2">
    <source>
        <dbReference type="ARBA" id="ARBA00004123"/>
    </source>
</evidence>
<dbReference type="InterPro" id="IPR038729">
    <property type="entry name" value="Rad50/SbcC_AAA"/>
</dbReference>
<dbReference type="GO" id="GO:0046872">
    <property type="term" value="F:metal ion binding"/>
    <property type="evidence" value="ECO:0007669"/>
    <property type="project" value="UniProtKB-KW"/>
</dbReference>
<protein>
    <recommendedName>
        <fullName evidence="10">Rad50/SbcC-type AAA domain-containing protein</fullName>
    </recommendedName>
</protein>
<evidence type="ECO:0000256" key="4">
    <source>
        <dbReference type="ARBA" id="ARBA00009439"/>
    </source>
</evidence>
<comment type="subcellular location">
    <subcellularLocation>
        <location evidence="3">Chromosome</location>
    </subcellularLocation>
    <subcellularLocation>
        <location evidence="2">Nucleus</location>
    </subcellularLocation>
</comment>
<evidence type="ECO:0000256" key="9">
    <source>
        <dbReference type="ARBA" id="ARBA00049360"/>
    </source>
</evidence>
<organism evidence="11">
    <name type="scientific">Timema bartmani</name>
    <dbReference type="NCBI Taxonomy" id="61472"/>
    <lineage>
        <taxon>Eukaryota</taxon>
        <taxon>Metazoa</taxon>
        <taxon>Ecdysozoa</taxon>
        <taxon>Arthropoda</taxon>
        <taxon>Hexapoda</taxon>
        <taxon>Insecta</taxon>
        <taxon>Pterygota</taxon>
        <taxon>Neoptera</taxon>
        <taxon>Polyneoptera</taxon>
        <taxon>Phasmatodea</taxon>
        <taxon>Timematodea</taxon>
        <taxon>Timematoidea</taxon>
        <taxon>Timematidae</taxon>
        <taxon>Timema</taxon>
    </lineage>
</organism>
<evidence type="ECO:0000256" key="8">
    <source>
        <dbReference type="ARBA" id="ARBA00023242"/>
    </source>
</evidence>
<dbReference type="GO" id="GO:0003691">
    <property type="term" value="F:double-stranded telomeric DNA binding"/>
    <property type="evidence" value="ECO:0007669"/>
    <property type="project" value="TreeGrafter"/>
</dbReference>
<dbReference type="InterPro" id="IPR027417">
    <property type="entry name" value="P-loop_NTPase"/>
</dbReference>
<dbReference type="EMBL" id="OD577876">
    <property type="protein sequence ID" value="CAD7450729.1"/>
    <property type="molecule type" value="Genomic_DNA"/>
</dbReference>
<accession>A0A7R9I9U3</accession>
<dbReference type="Pfam" id="PF13476">
    <property type="entry name" value="AAA_23"/>
    <property type="match status" value="1"/>
</dbReference>
<sequence>MSKLDSVYLQGVRSYGPFDDDGQSVKFISPITLIMGQNGCGKTTIIEALKYATTGVTPPGSDKGKFFVHDPKLSKVSEVHSLIKLSFVDATQERWAVKRIMVAVQKANDLKFKTLDVTITRTDRNGEVFFSFLLLHGAVTCRSCGELEE</sequence>
<dbReference type="AlphaFoldDB" id="A0A7R9I9U3"/>
<dbReference type="PANTHER" id="PTHR18867">
    <property type="entry name" value="RAD50"/>
    <property type="match status" value="1"/>
</dbReference>
<name>A0A7R9I9U3_9NEOP</name>
<keyword evidence="5" id="KW-0158">Chromosome</keyword>
<evidence type="ECO:0000256" key="6">
    <source>
        <dbReference type="ARBA" id="ARBA00022723"/>
    </source>
</evidence>
<dbReference type="GO" id="GO:0043047">
    <property type="term" value="F:single-stranded telomeric DNA binding"/>
    <property type="evidence" value="ECO:0007669"/>
    <property type="project" value="TreeGrafter"/>
</dbReference>
<dbReference type="GO" id="GO:0000722">
    <property type="term" value="P:telomere maintenance via recombination"/>
    <property type="evidence" value="ECO:0007669"/>
    <property type="project" value="TreeGrafter"/>
</dbReference>
<dbReference type="GO" id="GO:0007004">
    <property type="term" value="P:telomere maintenance via telomerase"/>
    <property type="evidence" value="ECO:0007669"/>
    <property type="project" value="TreeGrafter"/>
</dbReference>
<dbReference type="Gene3D" id="3.40.50.300">
    <property type="entry name" value="P-loop containing nucleotide triphosphate hydrolases"/>
    <property type="match status" value="1"/>
</dbReference>